<proteinExistence type="predicted"/>
<dbReference type="InterPro" id="IPR002797">
    <property type="entry name" value="Polysacc_synth"/>
</dbReference>
<feature type="transmembrane region" description="Helical" evidence="6">
    <location>
        <begin position="12"/>
        <end position="31"/>
    </location>
</feature>
<protein>
    <submittedName>
        <fullName evidence="7">Oligosaccharide flippase family protein</fullName>
    </submittedName>
</protein>
<feature type="transmembrane region" description="Helical" evidence="6">
    <location>
        <begin position="51"/>
        <end position="70"/>
    </location>
</feature>
<keyword evidence="5 6" id="KW-0472">Membrane</keyword>
<dbReference type="InterPro" id="IPR050833">
    <property type="entry name" value="Poly_Biosynth_Transport"/>
</dbReference>
<dbReference type="Pfam" id="PF01943">
    <property type="entry name" value="Polysacc_synt"/>
    <property type="match status" value="1"/>
</dbReference>
<dbReference type="PANTHER" id="PTHR30250:SF11">
    <property type="entry name" value="O-ANTIGEN TRANSPORTER-RELATED"/>
    <property type="match status" value="1"/>
</dbReference>
<feature type="transmembrane region" description="Helical" evidence="6">
    <location>
        <begin position="320"/>
        <end position="343"/>
    </location>
</feature>
<gene>
    <name evidence="7" type="ORF">QYC35_00880</name>
</gene>
<evidence type="ECO:0000256" key="1">
    <source>
        <dbReference type="ARBA" id="ARBA00004651"/>
    </source>
</evidence>
<feature type="transmembrane region" description="Helical" evidence="6">
    <location>
        <begin position="91"/>
        <end position="110"/>
    </location>
</feature>
<evidence type="ECO:0000313" key="7">
    <source>
        <dbReference type="EMBL" id="MDN4832798.1"/>
    </source>
</evidence>
<comment type="subcellular location">
    <subcellularLocation>
        <location evidence="1">Cell membrane</location>
        <topology evidence="1">Multi-pass membrane protein</topology>
    </subcellularLocation>
</comment>
<evidence type="ECO:0000256" key="4">
    <source>
        <dbReference type="ARBA" id="ARBA00022989"/>
    </source>
</evidence>
<feature type="transmembrane region" description="Helical" evidence="6">
    <location>
        <begin position="215"/>
        <end position="239"/>
    </location>
</feature>
<dbReference type="GO" id="GO:0005886">
    <property type="term" value="C:plasma membrane"/>
    <property type="evidence" value="ECO:0007669"/>
    <property type="project" value="UniProtKB-SubCell"/>
</dbReference>
<evidence type="ECO:0000256" key="2">
    <source>
        <dbReference type="ARBA" id="ARBA00022475"/>
    </source>
</evidence>
<feature type="transmembrane region" description="Helical" evidence="6">
    <location>
        <begin position="147"/>
        <end position="164"/>
    </location>
</feature>
<evidence type="ECO:0000256" key="6">
    <source>
        <dbReference type="SAM" id="Phobius"/>
    </source>
</evidence>
<keyword evidence="2" id="KW-1003">Cell membrane</keyword>
<keyword evidence="3 6" id="KW-0812">Transmembrane</keyword>
<keyword evidence="4 6" id="KW-1133">Transmembrane helix</keyword>
<feature type="transmembrane region" description="Helical" evidence="6">
    <location>
        <begin position="355"/>
        <end position="373"/>
    </location>
</feature>
<dbReference type="EMBL" id="JAUIQT010000001">
    <property type="protein sequence ID" value="MDN4832798.1"/>
    <property type="molecule type" value="Genomic_DNA"/>
</dbReference>
<evidence type="ECO:0000256" key="3">
    <source>
        <dbReference type="ARBA" id="ARBA00022692"/>
    </source>
</evidence>
<accession>A0AAW7N552</accession>
<feature type="transmembrane region" description="Helical" evidence="6">
    <location>
        <begin position="379"/>
        <end position="399"/>
    </location>
</feature>
<dbReference type="AlphaFoldDB" id="A0AAW7N552"/>
<evidence type="ECO:0000313" key="8">
    <source>
        <dbReference type="Proteomes" id="UP001174888"/>
    </source>
</evidence>
<sequence>MRMNKVTKNTIMLYIMNIAQLILPLVTLPYLTRVLTVDNYGVVNYVKSIMTYMQIIIEFGFILSATKDIVKAGNDKKIIGEITGNVILGKILLSLLSLIVLIIFTIFVPILKNNVAFTMLSFIPIFLSTFLIDFFFRGIEKMEVITIRYIVMKSISTLLTFLFVRGNGDLLMIPILDIIGNVVAILLVWKEVYKLGIKLSFGTMKDIWNSIADSFLYFISSMASTAFGALNTLLVGILLSSKEVAYWSLAMQILGAIQALYTPINNGIYPEMVKERKFSLIIKVIKIFMPVVFIGCLIILLFSKPILFVIGGIKYLEMSYLIKLLIPVIIFSFPAMLFGWPVLGAIDKVKETTTTTVVTTIVQVVGLIVLMLVGEFTLVNIALLRGGTEFILLTSRLYFINKFKFMFK</sequence>
<dbReference type="RefSeq" id="WP_301206872.1">
    <property type="nucleotide sequence ID" value="NZ_JAUIQT010000001.1"/>
</dbReference>
<comment type="caution">
    <text evidence="7">The sequence shown here is derived from an EMBL/GenBank/DDBJ whole genome shotgun (WGS) entry which is preliminary data.</text>
</comment>
<organism evidence="7 8">
    <name type="scientific">Ligilactobacillus salivarius</name>
    <dbReference type="NCBI Taxonomy" id="1624"/>
    <lineage>
        <taxon>Bacteria</taxon>
        <taxon>Bacillati</taxon>
        <taxon>Bacillota</taxon>
        <taxon>Bacilli</taxon>
        <taxon>Lactobacillales</taxon>
        <taxon>Lactobacillaceae</taxon>
        <taxon>Ligilactobacillus</taxon>
    </lineage>
</organism>
<evidence type="ECO:0000256" key="5">
    <source>
        <dbReference type="ARBA" id="ARBA00023136"/>
    </source>
</evidence>
<name>A0AAW7N552_9LACO</name>
<feature type="transmembrane region" description="Helical" evidence="6">
    <location>
        <begin position="116"/>
        <end position="135"/>
    </location>
</feature>
<feature type="transmembrane region" description="Helical" evidence="6">
    <location>
        <begin position="245"/>
        <end position="264"/>
    </location>
</feature>
<reference evidence="7" key="1">
    <citation type="submission" date="2023-07" db="EMBL/GenBank/DDBJ databases">
        <title>Complete genome sequence of Ligilactobacillus salivarius SRCM217594 isolated from Gallus gallus domesticus feces.</title>
        <authorList>
            <person name="Yang H.-G."/>
            <person name="Ryu M.-S."/>
            <person name="Ha G.-S."/>
            <person name="Yang H.-J."/>
            <person name="Jeong D.-Y."/>
        </authorList>
    </citation>
    <scope>NUCLEOTIDE SEQUENCE</scope>
    <source>
        <strain evidence="7">SRCM217594</strain>
    </source>
</reference>
<dbReference type="Proteomes" id="UP001174888">
    <property type="component" value="Unassembled WGS sequence"/>
</dbReference>
<dbReference type="PANTHER" id="PTHR30250">
    <property type="entry name" value="PST FAMILY PREDICTED COLANIC ACID TRANSPORTER"/>
    <property type="match status" value="1"/>
</dbReference>
<feature type="transmembrane region" description="Helical" evidence="6">
    <location>
        <begin position="170"/>
        <end position="189"/>
    </location>
</feature>
<feature type="transmembrane region" description="Helical" evidence="6">
    <location>
        <begin position="284"/>
        <end position="308"/>
    </location>
</feature>